<accession>A0A0M8P249</accession>
<feature type="domain" description="3-hydroxyisobutyrate dehydrogenase-like NAD-binding" evidence="9">
    <location>
        <begin position="225"/>
        <end position="337"/>
    </location>
</feature>
<dbReference type="Pfam" id="PF03446">
    <property type="entry name" value="NAD_binding_2"/>
    <property type="match status" value="1"/>
</dbReference>
<dbReference type="InterPro" id="IPR029154">
    <property type="entry name" value="HIBADH-like_NADP-bd"/>
</dbReference>
<dbReference type="InterPro" id="IPR036291">
    <property type="entry name" value="NAD(P)-bd_dom_sf"/>
</dbReference>
<proteinExistence type="inferred from homology"/>
<evidence type="ECO:0000313" key="11">
    <source>
        <dbReference type="Proteomes" id="UP000037696"/>
    </source>
</evidence>
<dbReference type="EMBL" id="LHQQ01000231">
    <property type="protein sequence ID" value="KOS38870.1"/>
    <property type="molecule type" value="Genomic_DNA"/>
</dbReference>
<sequence>MSCIALPGTIPGIAQGLVSKKNSEDKTNHQRRSNIIDTMSQVTENVAFIGLGAMGYGMARNIRKRMPPTATLYIYDVSKSVCERFCLELRGIGHSVVVNSPREAAESSQTVISIVPGAKEVRQVYLDATTGVIAAARNPDRLILESSTIDSQSSRDVAEELLLAGAGTYIDTPVSGGVPAANEGTLSFLIGHSKPSKTDEISQRLEAAVSMIGDPQKLFYCGALGAGLAAKISNNYLSCSILLAVAEAMAIGVRSGVDPKLLHEIIHNSTGQTFMADHVQPAPGVVPHAPSSNNYRLGFKTQMMIKDLSLGVEAGYATGIHPSVAEAALRVYEKAAVDPQCIDRDGSSVYLHLTNPPKEPAE</sequence>
<dbReference type="FunFam" id="1.10.1040.10:FF:000006">
    <property type="entry name" value="3-hydroxyisobutyrate dehydrogenase"/>
    <property type="match status" value="1"/>
</dbReference>
<evidence type="ECO:0000256" key="3">
    <source>
        <dbReference type="ARBA" id="ARBA00012991"/>
    </source>
</evidence>
<dbReference type="InterPro" id="IPR006115">
    <property type="entry name" value="6PGDH_NADP-bd"/>
</dbReference>
<dbReference type="OrthoDB" id="21615at2759"/>
<keyword evidence="4" id="KW-0101">Branched-chain amino acid catabolism</keyword>
<dbReference type="PANTHER" id="PTHR22981">
    <property type="entry name" value="3-HYDROXYISOBUTYRATE DEHYDROGENASE-RELATED"/>
    <property type="match status" value="1"/>
</dbReference>
<keyword evidence="6" id="KW-0520">NAD</keyword>
<keyword evidence="5" id="KW-0560">Oxidoreductase</keyword>
<evidence type="ECO:0000256" key="6">
    <source>
        <dbReference type="ARBA" id="ARBA00023027"/>
    </source>
</evidence>
<evidence type="ECO:0000256" key="4">
    <source>
        <dbReference type="ARBA" id="ARBA00022456"/>
    </source>
</evidence>
<feature type="domain" description="6-phosphogluconate dehydrogenase NADP-binding" evidence="8">
    <location>
        <begin position="45"/>
        <end position="205"/>
    </location>
</feature>
<dbReference type="GO" id="GO:0008442">
    <property type="term" value="F:3-hydroxyisobutyrate dehydrogenase activity"/>
    <property type="evidence" value="ECO:0007669"/>
    <property type="project" value="UniProtKB-EC"/>
</dbReference>
<dbReference type="STRING" id="229535.A0A0M8P249"/>
<reference evidence="10 11" key="1">
    <citation type="submission" date="2015-08" db="EMBL/GenBank/DDBJ databases">
        <title>Genome sequencing of Penicillium nordicum.</title>
        <authorList>
            <person name="Nguyen H.D."/>
            <person name="Seifert K.A."/>
        </authorList>
    </citation>
    <scope>NUCLEOTIDE SEQUENCE [LARGE SCALE GENOMIC DNA]</scope>
    <source>
        <strain evidence="10 11">DAOMC 185683</strain>
    </source>
</reference>
<dbReference type="SUPFAM" id="SSF48179">
    <property type="entry name" value="6-phosphogluconate dehydrogenase C-terminal domain-like"/>
    <property type="match status" value="1"/>
</dbReference>
<gene>
    <name evidence="10" type="ORF">ACN38_g10295</name>
</gene>
<evidence type="ECO:0000256" key="5">
    <source>
        <dbReference type="ARBA" id="ARBA00023002"/>
    </source>
</evidence>
<keyword evidence="11" id="KW-1185">Reference proteome</keyword>
<evidence type="ECO:0000313" key="10">
    <source>
        <dbReference type="EMBL" id="KOS38870.1"/>
    </source>
</evidence>
<dbReference type="PROSITE" id="PS00895">
    <property type="entry name" value="3_HYDROXYISOBUT_DH"/>
    <property type="match status" value="1"/>
</dbReference>
<comment type="catalytic activity">
    <reaction evidence="7">
        <text>3-hydroxy-2-methylpropanoate + NAD(+) = 2-methyl-3-oxopropanoate + NADH + H(+)</text>
        <dbReference type="Rhea" id="RHEA:17681"/>
        <dbReference type="ChEBI" id="CHEBI:11805"/>
        <dbReference type="ChEBI" id="CHEBI:15378"/>
        <dbReference type="ChEBI" id="CHEBI:57540"/>
        <dbReference type="ChEBI" id="CHEBI:57700"/>
        <dbReference type="ChEBI" id="CHEBI:57945"/>
        <dbReference type="EC" id="1.1.1.31"/>
    </reaction>
</comment>
<name>A0A0M8P249_9EURO</name>
<dbReference type="GO" id="GO:0006574">
    <property type="term" value="P:L-valine catabolic process"/>
    <property type="evidence" value="ECO:0007669"/>
    <property type="project" value="TreeGrafter"/>
</dbReference>
<dbReference type="SUPFAM" id="SSF51735">
    <property type="entry name" value="NAD(P)-binding Rossmann-fold domains"/>
    <property type="match status" value="1"/>
</dbReference>
<dbReference type="InterPro" id="IPR008927">
    <property type="entry name" value="6-PGluconate_DH-like_C_sf"/>
</dbReference>
<dbReference type="InterPro" id="IPR013328">
    <property type="entry name" value="6PGD_dom2"/>
</dbReference>
<organism evidence="10 11">
    <name type="scientific">Penicillium nordicum</name>
    <dbReference type="NCBI Taxonomy" id="229535"/>
    <lineage>
        <taxon>Eukaryota</taxon>
        <taxon>Fungi</taxon>
        <taxon>Dikarya</taxon>
        <taxon>Ascomycota</taxon>
        <taxon>Pezizomycotina</taxon>
        <taxon>Eurotiomycetes</taxon>
        <taxon>Eurotiomycetidae</taxon>
        <taxon>Eurotiales</taxon>
        <taxon>Aspergillaceae</taxon>
        <taxon>Penicillium</taxon>
    </lineage>
</organism>
<dbReference type="PANTHER" id="PTHR22981:SF81">
    <property type="entry name" value="DEHYDROGENASE, PUTATIVE-RELATED"/>
    <property type="match status" value="1"/>
</dbReference>
<comment type="similarity">
    <text evidence="2">Belongs to the HIBADH-related family. 3-hydroxyisobutyrate dehydrogenase subfamily.</text>
</comment>
<dbReference type="InterPro" id="IPR002204">
    <property type="entry name" value="3-OH-isobutyrate_DH-rel_CS"/>
</dbReference>
<protein>
    <recommendedName>
        <fullName evidence="3">3-hydroxyisobutyrate dehydrogenase</fullName>
        <ecNumber evidence="3">1.1.1.31</ecNumber>
    </recommendedName>
</protein>
<dbReference type="EC" id="1.1.1.31" evidence="3"/>
<evidence type="ECO:0000259" key="8">
    <source>
        <dbReference type="Pfam" id="PF03446"/>
    </source>
</evidence>
<comment type="pathway">
    <text evidence="1">Amino-acid degradation; L-valine degradation.</text>
</comment>
<dbReference type="Gene3D" id="1.10.1040.10">
    <property type="entry name" value="N-(1-d-carboxylethyl)-l-norvaline Dehydrogenase, domain 2"/>
    <property type="match status" value="1"/>
</dbReference>
<evidence type="ECO:0000256" key="2">
    <source>
        <dbReference type="ARBA" id="ARBA00006013"/>
    </source>
</evidence>
<evidence type="ECO:0000259" key="9">
    <source>
        <dbReference type="Pfam" id="PF14833"/>
    </source>
</evidence>
<dbReference type="GO" id="GO:0050661">
    <property type="term" value="F:NADP binding"/>
    <property type="evidence" value="ECO:0007669"/>
    <property type="project" value="InterPro"/>
</dbReference>
<dbReference type="GO" id="GO:0051287">
    <property type="term" value="F:NAD binding"/>
    <property type="evidence" value="ECO:0007669"/>
    <property type="project" value="InterPro"/>
</dbReference>
<dbReference type="Pfam" id="PF14833">
    <property type="entry name" value="NAD_binding_11"/>
    <property type="match status" value="1"/>
</dbReference>
<evidence type="ECO:0000256" key="7">
    <source>
        <dbReference type="ARBA" id="ARBA00049197"/>
    </source>
</evidence>
<dbReference type="Proteomes" id="UP000037696">
    <property type="component" value="Unassembled WGS sequence"/>
</dbReference>
<dbReference type="Gene3D" id="3.40.50.720">
    <property type="entry name" value="NAD(P)-binding Rossmann-like Domain"/>
    <property type="match status" value="1"/>
</dbReference>
<dbReference type="AlphaFoldDB" id="A0A0M8P249"/>
<evidence type="ECO:0000256" key="1">
    <source>
        <dbReference type="ARBA" id="ARBA00005109"/>
    </source>
</evidence>
<comment type="caution">
    <text evidence="10">The sequence shown here is derived from an EMBL/GenBank/DDBJ whole genome shotgun (WGS) entry which is preliminary data.</text>
</comment>
<dbReference type="GO" id="GO:0005739">
    <property type="term" value="C:mitochondrion"/>
    <property type="evidence" value="ECO:0007669"/>
    <property type="project" value="TreeGrafter"/>
</dbReference>